<evidence type="ECO:0000313" key="3">
    <source>
        <dbReference type="Proteomes" id="UP000325286"/>
    </source>
</evidence>
<dbReference type="Gene3D" id="3.40.50.970">
    <property type="match status" value="1"/>
</dbReference>
<dbReference type="CDD" id="cd02012">
    <property type="entry name" value="TPP_TK"/>
    <property type="match status" value="1"/>
</dbReference>
<dbReference type="PANTHER" id="PTHR47514:SF2">
    <property type="entry name" value="TRANSKETOLASE"/>
    <property type="match status" value="1"/>
</dbReference>
<sequence>MPPLKEELMMTDLAELARRIRIHTLEMTSRGGSSHIGSALSMADIMAVLYGQVLNVDPDNPQWPDRDRFILSKGHAGAGVYAALAERGFFSVEQLKTHYQDGSQLSGHVSHKGIPGVEFSTGSLGHGLPVGVGMAKAAKLQQRTHRVFVLLSDGECDEGSNWEAILFASHHKLNNLVAIIDYNKIQSLAPVEETLGLEPFRSKWESFGWHVSEVDGHCHASLTDALAGTEDIEGPRVVVAHTTKGKGVSFMENSVLWHYRTARDAEFDAAMNELKHSA</sequence>
<organism evidence="2 3">
    <name type="scientific">Roseimaritima ulvae</name>
    <dbReference type="NCBI Taxonomy" id="980254"/>
    <lineage>
        <taxon>Bacteria</taxon>
        <taxon>Pseudomonadati</taxon>
        <taxon>Planctomycetota</taxon>
        <taxon>Planctomycetia</taxon>
        <taxon>Pirellulales</taxon>
        <taxon>Pirellulaceae</taxon>
        <taxon>Roseimaritima</taxon>
    </lineage>
</organism>
<dbReference type="AlphaFoldDB" id="A0A5B9QVB3"/>
<feature type="domain" description="Transketolase N-terminal" evidence="1">
    <location>
        <begin position="16"/>
        <end position="267"/>
    </location>
</feature>
<dbReference type="PANTHER" id="PTHR47514">
    <property type="entry name" value="TRANSKETOLASE N-TERMINAL SECTION-RELATED"/>
    <property type="match status" value="1"/>
</dbReference>
<keyword evidence="3" id="KW-1185">Reference proteome</keyword>
<evidence type="ECO:0000259" key="1">
    <source>
        <dbReference type="Pfam" id="PF00456"/>
    </source>
</evidence>
<dbReference type="InterPro" id="IPR029061">
    <property type="entry name" value="THDP-binding"/>
</dbReference>
<reference evidence="2 3" key="1">
    <citation type="submission" date="2019-08" db="EMBL/GenBank/DDBJ databases">
        <title>Deep-cultivation of Planctomycetes and their phenomic and genomic characterization uncovers novel biology.</title>
        <authorList>
            <person name="Wiegand S."/>
            <person name="Jogler M."/>
            <person name="Boedeker C."/>
            <person name="Pinto D."/>
            <person name="Vollmers J."/>
            <person name="Rivas-Marin E."/>
            <person name="Kohn T."/>
            <person name="Peeters S.H."/>
            <person name="Heuer A."/>
            <person name="Rast P."/>
            <person name="Oberbeckmann S."/>
            <person name="Bunk B."/>
            <person name="Jeske O."/>
            <person name="Meyerdierks A."/>
            <person name="Storesund J.E."/>
            <person name="Kallscheuer N."/>
            <person name="Luecker S."/>
            <person name="Lage O.M."/>
            <person name="Pohl T."/>
            <person name="Merkel B.J."/>
            <person name="Hornburger P."/>
            <person name="Mueller R.-W."/>
            <person name="Bruemmer F."/>
            <person name="Labrenz M."/>
            <person name="Spormann A.M."/>
            <person name="Op den Camp H."/>
            <person name="Overmann J."/>
            <person name="Amann R."/>
            <person name="Jetten M.S.M."/>
            <person name="Mascher T."/>
            <person name="Medema M.H."/>
            <person name="Devos D.P."/>
            <person name="Kaster A.-K."/>
            <person name="Ovreas L."/>
            <person name="Rohde M."/>
            <person name="Galperin M.Y."/>
            <person name="Jogler C."/>
        </authorList>
    </citation>
    <scope>NUCLEOTIDE SEQUENCE [LARGE SCALE GENOMIC DNA]</scope>
    <source>
        <strain evidence="2 3">UC8</strain>
    </source>
</reference>
<accession>A0A5B9QVB3</accession>
<evidence type="ECO:0000313" key="2">
    <source>
        <dbReference type="EMBL" id="QEG42974.1"/>
    </source>
</evidence>
<gene>
    <name evidence="2" type="primary">fas2</name>
    <name evidence="2" type="ORF">UC8_50170</name>
</gene>
<dbReference type="Proteomes" id="UP000325286">
    <property type="component" value="Chromosome"/>
</dbReference>
<dbReference type="KEGG" id="rul:UC8_50170"/>
<dbReference type="Pfam" id="PF00456">
    <property type="entry name" value="Transketolase_N"/>
    <property type="match status" value="1"/>
</dbReference>
<dbReference type="EMBL" id="CP042914">
    <property type="protein sequence ID" value="QEG42974.1"/>
    <property type="molecule type" value="Genomic_DNA"/>
</dbReference>
<dbReference type="InterPro" id="IPR005474">
    <property type="entry name" value="Transketolase_N"/>
</dbReference>
<dbReference type="SUPFAM" id="SSF52518">
    <property type="entry name" value="Thiamin diphosphate-binding fold (THDP-binding)"/>
    <property type="match status" value="1"/>
</dbReference>
<protein>
    <submittedName>
        <fullName evidence="2">Ferredoxin fas2</fullName>
    </submittedName>
</protein>
<name>A0A5B9QVB3_9BACT</name>
<proteinExistence type="predicted"/>